<dbReference type="SUPFAM" id="SSF161098">
    <property type="entry name" value="MetI-like"/>
    <property type="match status" value="1"/>
</dbReference>
<feature type="region of interest" description="Disordered" evidence="8">
    <location>
        <begin position="1"/>
        <end position="32"/>
    </location>
</feature>
<proteinExistence type="inferred from homology"/>
<evidence type="ECO:0000259" key="9">
    <source>
        <dbReference type="PROSITE" id="PS50928"/>
    </source>
</evidence>
<keyword evidence="11" id="KW-1185">Reference proteome</keyword>
<evidence type="ECO:0000256" key="2">
    <source>
        <dbReference type="ARBA" id="ARBA00022448"/>
    </source>
</evidence>
<feature type="transmembrane region" description="Helical" evidence="7">
    <location>
        <begin position="134"/>
        <end position="156"/>
    </location>
</feature>
<comment type="subcellular location">
    <subcellularLocation>
        <location evidence="1 7">Cell membrane</location>
        <topology evidence="1 7">Multi-pass membrane protein</topology>
    </subcellularLocation>
</comment>
<evidence type="ECO:0000256" key="3">
    <source>
        <dbReference type="ARBA" id="ARBA00022475"/>
    </source>
</evidence>
<dbReference type="CDD" id="cd06261">
    <property type="entry name" value="TM_PBP2"/>
    <property type="match status" value="1"/>
</dbReference>
<comment type="similarity">
    <text evidence="7">Belongs to the binding-protein-dependent transport system permease family.</text>
</comment>
<feature type="transmembrane region" description="Helical" evidence="7">
    <location>
        <begin position="162"/>
        <end position="184"/>
    </location>
</feature>
<evidence type="ECO:0000256" key="7">
    <source>
        <dbReference type="RuleBase" id="RU363032"/>
    </source>
</evidence>
<keyword evidence="6 7" id="KW-0472">Membrane</keyword>
<feature type="compositionally biased region" description="Low complexity" evidence="8">
    <location>
        <begin position="1"/>
        <end position="22"/>
    </location>
</feature>
<evidence type="ECO:0000313" key="10">
    <source>
        <dbReference type="EMBL" id="OZI38527.1"/>
    </source>
</evidence>
<dbReference type="Pfam" id="PF00528">
    <property type="entry name" value="BPD_transp_1"/>
    <property type="match status" value="1"/>
</dbReference>
<keyword evidence="4 7" id="KW-0812">Transmembrane</keyword>
<feature type="transmembrane region" description="Helical" evidence="7">
    <location>
        <begin position="256"/>
        <end position="276"/>
    </location>
</feature>
<keyword evidence="2 7" id="KW-0813">Transport</keyword>
<organism evidence="10 11">
    <name type="scientific">Bordetella genomosp. 10</name>
    <dbReference type="NCBI Taxonomy" id="1416804"/>
    <lineage>
        <taxon>Bacteria</taxon>
        <taxon>Pseudomonadati</taxon>
        <taxon>Pseudomonadota</taxon>
        <taxon>Betaproteobacteria</taxon>
        <taxon>Burkholderiales</taxon>
        <taxon>Alcaligenaceae</taxon>
        <taxon>Bordetella</taxon>
    </lineage>
</organism>
<gene>
    <name evidence="10" type="ORF">CAL29_00665</name>
</gene>
<evidence type="ECO:0000256" key="8">
    <source>
        <dbReference type="SAM" id="MobiDB-lite"/>
    </source>
</evidence>
<sequence>MQPAAAQTAAQRDGHAAAAAPREGARKTRPRARRGEVRTSWITLAGLAVLIAAWWLSVRLLHVPSYILPDPLAVVRALWSGLAVSPASATGYYLPLWSTFCNAAIGFAIGTGAGLVLGSLMAESRTVERLLMPYAFALQSLPKVAIAPLIVIWLGFGDGSKIAIAALLSFFPILINSFTGLRAVEPERIDLMRSLSASRLETYRIVKLPNAAPYIFAGLDMAVVYALLGTIVAEFLGAQQGMGVVITQAQAVTDVAGVFAALVILGAMGILLHAVVRRLEKRVVHWADRNKR</sequence>
<dbReference type="EMBL" id="NEVM01000001">
    <property type="protein sequence ID" value="OZI38527.1"/>
    <property type="molecule type" value="Genomic_DNA"/>
</dbReference>
<feature type="domain" description="ABC transmembrane type-1" evidence="9">
    <location>
        <begin position="96"/>
        <end position="276"/>
    </location>
</feature>
<dbReference type="PANTHER" id="PTHR30151:SF0">
    <property type="entry name" value="ABC TRANSPORTER PERMEASE PROTEIN MJ0413-RELATED"/>
    <property type="match status" value="1"/>
</dbReference>
<dbReference type="Proteomes" id="UP000216020">
    <property type="component" value="Unassembled WGS sequence"/>
</dbReference>
<evidence type="ECO:0000256" key="4">
    <source>
        <dbReference type="ARBA" id="ARBA00022692"/>
    </source>
</evidence>
<dbReference type="PROSITE" id="PS50928">
    <property type="entry name" value="ABC_TM1"/>
    <property type="match status" value="1"/>
</dbReference>
<evidence type="ECO:0000256" key="6">
    <source>
        <dbReference type="ARBA" id="ARBA00023136"/>
    </source>
</evidence>
<dbReference type="PANTHER" id="PTHR30151">
    <property type="entry name" value="ALKANE SULFONATE ABC TRANSPORTER-RELATED, MEMBRANE SUBUNIT"/>
    <property type="match status" value="1"/>
</dbReference>
<feature type="transmembrane region" description="Helical" evidence="7">
    <location>
        <begin position="100"/>
        <end position="122"/>
    </location>
</feature>
<protein>
    <submittedName>
        <fullName evidence="10">ABC transporter permease</fullName>
    </submittedName>
</protein>
<comment type="caution">
    <text evidence="10">The sequence shown here is derived from an EMBL/GenBank/DDBJ whole genome shotgun (WGS) entry which is preliminary data.</text>
</comment>
<dbReference type="InterPro" id="IPR035906">
    <property type="entry name" value="MetI-like_sf"/>
</dbReference>
<name>A0A261SND7_9BORD</name>
<accession>A0A261SND7</accession>
<feature type="transmembrane region" description="Helical" evidence="7">
    <location>
        <begin position="214"/>
        <end position="236"/>
    </location>
</feature>
<keyword evidence="3" id="KW-1003">Cell membrane</keyword>
<feature type="transmembrane region" description="Helical" evidence="7">
    <location>
        <begin position="41"/>
        <end position="61"/>
    </location>
</feature>
<dbReference type="AlphaFoldDB" id="A0A261SND7"/>
<evidence type="ECO:0000256" key="1">
    <source>
        <dbReference type="ARBA" id="ARBA00004651"/>
    </source>
</evidence>
<evidence type="ECO:0000256" key="5">
    <source>
        <dbReference type="ARBA" id="ARBA00022989"/>
    </source>
</evidence>
<dbReference type="GO" id="GO:0055085">
    <property type="term" value="P:transmembrane transport"/>
    <property type="evidence" value="ECO:0007669"/>
    <property type="project" value="InterPro"/>
</dbReference>
<reference evidence="11" key="1">
    <citation type="submission" date="2017-05" db="EMBL/GenBank/DDBJ databases">
        <title>Complete and WGS of Bordetella genogroups.</title>
        <authorList>
            <person name="Spilker T."/>
            <person name="Lipuma J."/>
        </authorList>
    </citation>
    <scope>NUCLEOTIDE SEQUENCE [LARGE SCALE GENOMIC DNA]</scope>
    <source>
        <strain evidence="11">AU16122</strain>
    </source>
</reference>
<dbReference type="Gene3D" id="1.10.3720.10">
    <property type="entry name" value="MetI-like"/>
    <property type="match status" value="1"/>
</dbReference>
<dbReference type="GO" id="GO:0005886">
    <property type="term" value="C:plasma membrane"/>
    <property type="evidence" value="ECO:0007669"/>
    <property type="project" value="UniProtKB-SubCell"/>
</dbReference>
<evidence type="ECO:0000313" key="11">
    <source>
        <dbReference type="Proteomes" id="UP000216020"/>
    </source>
</evidence>
<dbReference type="InterPro" id="IPR000515">
    <property type="entry name" value="MetI-like"/>
</dbReference>
<keyword evidence="5 7" id="KW-1133">Transmembrane helix</keyword>